<accession>A0A0E9R004</accession>
<name>A0A0E9R004_ANGAN</name>
<proteinExistence type="predicted"/>
<protein>
    <submittedName>
        <fullName evidence="1">Uncharacterized protein</fullName>
    </submittedName>
</protein>
<dbReference type="AlphaFoldDB" id="A0A0E9R004"/>
<organism evidence="1">
    <name type="scientific">Anguilla anguilla</name>
    <name type="common">European freshwater eel</name>
    <name type="synonym">Muraena anguilla</name>
    <dbReference type="NCBI Taxonomy" id="7936"/>
    <lineage>
        <taxon>Eukaryota</taxon>
        <taxon>Metazoa</taxon>
        <taxon>Chordata</taxon>
        <taxon>Craniata</taxon>
        <taxon>Vertebrata</taxon>
        <taxon>Euteleostomi</taxon>
        <taxon>Actinopterygii</taxon>
        <taxon>Neopterygii</taxon>
        <taxon>Teleostei</taxon>
        <taxon>Anguilliformes</taxon>
        <taxon>Anguillidae</taxon>
        <taxon>Anguilla</taxon>
    </lineage>
</organism>
<dbReference type="EMBL" id="GBXM01086782">
    <property type="protein sequence ID" value="JAH21795.1"/>
    <property type="molecule type" value="Transcribed_RNA"/>
</dbReference>
<sequence>MSIETLSTAEAKTCLSFMFTSKGLKRNNVAKMLLNKYFLLGSYIHEKFI</sequence>
<reference evidence="1" key="1">
    <citation type="submission" date="2014-11" db="EMBL/GenBank/DDBJ databases">
        <authorList>
            <person name="Amaro Gonzalez C."/>
        </authorList>
    </citation>
    <scope>NUCLEOTIDE SEQUENCE</scope>
</reference>
<reference evidence="1" key="2">
    <citation type="journal article" date="2015" name="Fish Shellfish Immunol.">
        <title>Early steps in the European eel (Anguilla anguilla)-Vibrio vulnificus interaction in the gills: Role of the RtxA13 toxin.</title>
        <authorList>
            <person name="Callol A."/>
            <person name="Pajuelo D."/>
            <person name="Ebbesson L."/>
            <person name="Teles M."/>
            <person name="MacKenzie S."/>
            <person name="Amaro C."/>
        </authorList>
    </citation>
    <scope>NUCLEOTIDE SEQUENCE</scope>
</reference>
<evidence type="ECO:0000313" key="1">
    <source>
        <dbReference type="EMBL" id="JAH21795.1"/>
    </source>
</evidence>